<gene>
    <name evidence="1" type="ORF">GCM10007160_03860</name>
</gene>
<dbReference type="Proteomes" id="UP000653056">
    <property type="component" value="Unassembled WGS sequence"/>
</dbReference>
<evidence type="ECO:0000313" key="2">
    <source>
        <dbReference type="Proteomes" id="UP000653056"/>
    </source>
</evidence>
<sequence length="126" mass="14367">MLKATRSAAPAQEPVLEPVLEVSQPVIEWWMQHWMDAASPMARMQLAWMETVSDAIHHEAEFLMACASSSERMAKCFMDQETLNNPAVLGECYNDAVKEMANAHLSRISKVAELSNEFRERVWEEI</sequence>
<dbReference type="RefSeq" id="WP_189465586.1">
    <property type="nucleotide sequence ID" value="NZ_BMXS01000001.1"/>
</dbReference>
<dbReference type="EMBL" id="BMXS01000001">
    <property type="protein sequence ID" value="GGX79711.1"/>
    <property type="molecule type" value="Genomic_DNA"/>
</dbReference>
<evidence type="ECO:0000313" key="1">
    <source>
        <dbReference type="EMBL" id="GGX79711.1"/>
    </source>
</evidence>
<keyword evidence="2" id="KW-1185">Reference proteome</keyword>
<protein>
    <recommendedName>
        <fullName evidence="3">Phasin domain-containing protein</fullName>
    </recommendedName>
</protein>
<name>A0ABQ2YF77_9GAMM</name>
<reference evidence="2" key="1">
    <citation type="journal article" date="2019" name="Int. J. Syst. Evol. Microbiol.">
        <title>The Global Catalogue of Microorganisms (GCM) 10K type strain sequencing project: providing services to taxonomists for standard genome sequencing and annotation.</title>
        <authorList>
            <consortium name="The Broad Institute Genomics Platform"/>
            <consortium name="The Broad Institute Genome Sequencing Center for Infectious Disease"/>
            <person name="Wu L."/>
            <person name="Ma J."/>
        </authorList>
    </citation>
    <scope>NUCLEOTIDE SEQUENCE [LARGE SCALE GENOMIC DNA]</scope>
    <source>
        <strain evidence="2">KCTC 22228</strain>
    </source>
</reference>
<proteinExistence type="predicted"/>
<evidence type="ECO:0008006" key="3">
    <source>
        <dbReference type="Google" id="ProtNLM"/>
    </source>
</evidence>
<comment type="caution">
    <text evidence="1">The sequence shown here is derived from an EMBL/GenBank/DDBJ whole genome shotgun (WGS) entry which is preliminary data.</text>
</comment>
<organism evidence="1 2">
    <name type="scientific">Litchfieldella qijiaojingensis</name>
    <dbReference type="NCBI Taxonomy" id="980347"/>
    <lineage>
        <taxon>Bacteria</taxon>
        <taxon>Pseudomonadati</taxon>
        <taxon>Pseudomonadota</taxon>
        <taxon>Gammaproteobacteria</taxon>
        <taxon>Oceanospirillales</taxon>
        <taxon>Halomonadaceae</taxon>
        <taxon>Litchfieldella</taxon>
    </lineage>
</organism>
<accession>A0ABQ2YF77</accession>